<dbReference type="CDD" id="cd04590">
    <property type="entry name" value="CBS_pair_CorC_HlyC_assoc"/>
    <property type="match status" value="1"/>
</dbReference>
<evidence type="ECO:0000256" key="6">
    <source>
        <dbReference type="ARBA" id="ARBA00022989"/>
    </source>
</evidence>
<dbReference type="SUPFAM" id="SSF54631">
    <property type="entry name" value="CBS-domain pair"/>
    <property type="match status" value="1"/>
</dbReference>
<evidence type="ECO:0000256" key="7">
    <source>
        <dbReference type="ARBA" id="ARBA00023122"/>
    </source>
</evidence>
<keyword evidence="7 9" id="KW-0129">CBS domain</keyword>
<evidence type="ECO:0000259" key="13">
    <source>
        <dbReference type="PROSITE" id="PS51846"/>
    </source>
</evidence>
<evidence type="ECO:0000256" key="5">
    <source>
        <dbReference type="ARBA" id="ARBA00022737"/>
    </source>
</evidence>
<dbReference type="Proteomes" id="UP000194003">
    <property type="component" value="Unassembled WGS sequence"/>
</dbReference>
<evidence type="ECO:0000256" key="11">
    <source>
        <dbReference type="SAM" id="Phobius"/>
    </source>
</evidence>
<dbReference type="InterPro" id="IPR000644">
    <property type="entry name" value="CBS_dom"/>
</dbReference>
<dbReference type="GO" id="GO:0005886">
    <property type="term" value="C:plasma membrane"/>
    <property type="evidence" value="ECO:0007669"/>
    <property type="project" value="UniProtKB-SubCell"/>
</dbReference>
<dbReference type="AlphaFoldDB" id="A0A1Y2K1T9"/>
<evidence type="ECO:0000256" key="4">
    <source>
        <dbReference type="ARBA" id="ARBA00022692"/>
    </source>
</evidence>
<organism evidence="14 15">
    <name type="scientific">Magnetofaba australis IT-1</name>
    <dbReference type="NCBI Taxonomy" id="1434232"/>
    <lineage>
        <taxon>Bacteria</taxon>
        <taxon>Pseudomonadati</taxon>
        <taxon>Pseudomonadota</taxon>
        <taxon>Magnetococcia</taxon>
        <taxon>Magnetococcales</taxon>
        <taxon>Magnetococcaceae</taxon>
        <taxon>Magnetofaba</taxon>
    </lineage>
</organism>
<reference evidence="14 15" key="1">
    <citation type="journal article" date="2016" name="BMC Genomics">
        <title>Combined genomic and structural analyses of a cultured magnetotactic bacterium reveals its niche adaptation to a dynamic environment.</title>
        <authorList>
            <person name="Araujo A.C."/>
            <person name="Morillo V."/>
            <person name="Cypriano J."/>
            <person name="Teixeira L.C."/>
            <person name="Leao P."/>
            <person name="Lyra S."/>
            <person name="Almeida L.G."/>
            <person name="Bazylinski D.A."/>
            <person name="Vasconcellos A.T."/>
            <person name="Abreu F."/>
            <person name="Lins U."/>
        </authorList>
    </citation>
    <scope>NUCLEOTIDE SEQUENCE [LARGE SCALE GENOMIC DNA]</scope>
    <source>
        <strain evidence="14 15">IT-1</strain>
    </source>
</reference>
<dbReference type="InterPro" id="IPR005170">
    <property type="entry name" value="Transptr-assoc_dom"/>
</dbReference>
<keyword evidence="4 10" id="KW-0812">Transmembrane</keyword>
<keyword evidence="15" id="KW-1185">Reference proteome</keyword>
<dbReference type="Pfam" id="PF00571">
    <property type="entry name" value="CBS"/>
    <property type="match status" value="2"/>
</dbReference>
<keyword evidence="6 10" id="KW-1133">Transmembrane helix</keyword>
<dbReference type="Pfam" id="PF01595">
    <property type="entry name" value="CNNM"/>
    <property type="match status" value="1"/>
</dbReference>
<dbReference type="PROSITE" id="PS51846">
    <property type="entry name" value="CNNM"/>
    <property type="match status" value="1"/>
</dbReference>
<evidence type="ECO:0000256" key="2">
    <source>
        <dbReference type="ARBA" id="ARBA00006337"/>
    </source>
</evidence>
<dbReference type="InterPro" id="IPR036318">
    <property type="entry name" value="FAD-bd_PCMH-like_sf"/>
</dbReference>
<sequence>MDWFIEIFVIFLFLVLKGFFSGSEIAMVNCDKIKMRHLAKKGDRGAKLVVKLFNTPDQILGTTLAGTNIATVTVTTISTLMFIEIFGSMGDIISVLVMTPILLILGEIVPKSVYQQKADTLAPRIIFGLRFFTTLFHPLIFVFSRVARFATRLAGGSGQSDAFITRDEFRMLLEMSDSASNMDRGFDRDRIRRIVRFAETTVGESMVPVADVVGISEDASMSEAIQVIWRNGFNRLPVYRGSLVNVVGVLTLSSWDLMQPGLEDKSIRDTMHPALFISPTQTVDQVLPLLQKRSHDHFAVVVDEFGSTAGILSMEDILEEVVGEIDVGYDFDEYHPRRRSLLEKVEEEHYIANGRAPISLINEQLHLNLPVGEAHTLAGLLMSRLRAIPREGDSIVAEDFRFTVISASDRHANQVRIQRDS</sequence>
<comment type="subcellular location">
    <subcellularLocation>
        <location evidence="1">Cell membrane</location>
        <topology evidence="1">Multi-pass membrane protein</topology>
    </subcellularLocation>
</comment>
<dbReference type="STRING" id="1434232.MAIT1_02074"/>
<dbReference type="EMBL" id="LVJN01000020">
    <property type="protein sequence ID" value="OSM02001.1"/>
    <property type="molecule type" value="Genomic_DNA"/>
</dbReference>
<evidence type="ECO:0000256" key="3">
    <source>
        <dbReference type="ARBA" id="ARBA00022475"/>
    </source>
</evidence>
<keyword evidence="3" id="KW-1003">Cell membrane</keyword>
<evidence type="ECO:0000256" key="9">
    <source>
        <dbReference type="PROSITE-ProRule" id="PRU00703"/>
    </source>
</evidence>
<dbReference type="PROSITE" id="PS51371">
    <property type="entry name" value="CBS"/>
    <property type="match status" value="2"/>
</dbReference>
<protein>
    <recommendedName>
        <fullName evidence="16">HlyC/CorC family transporter</fullName>
    </recommendedName>
</protein>
<name>A0A1Y2K1T9_9PROT</name>
<evidence type="ECO:0000313" key="15">
    <source>
        <dbReference type="Proteomes" id="UP000194003"/>
    </source>
</evidence>
<dbReference type="InterPro" id="IPR016169">
    <property type="entry name" value="FAD-bd_PCMH_sub2"/>
</dbReference>
<feature type="domain" description="CBS" evidence="12">
    <location>
        <begin position="270"/>
        <end position="327"/>
    </location>
</feature>
<dbReference type="InterPro" id="IPR046342">
    <property type="entry name" value="CBS_dom_sf"/>
</dbReference>
<evidence type="ECO:0000256" key="1">
    <source>
        <dbReference type="ARBA" id="ARBA00004651"/>
    </source>
</evidence>
<keyword evidence="5" id="KW-0677">Repeat</keyword>
<comment type="caution">
    <text evidence="14">The sequence shown here is derived from an EMBL/GenBank/DDBJ whole genome shotgun (WGS) entry which is preliminary data.</text>
</comment>
<proteinExistence type="inferred from homology"/>
<feature type="transmembrane region" description="Helical" evidence="11">
    <location>
        <begin position="125"/>
        <end position="143"/>
    </location>
</feature>
<dbReference type="PANTHER" id="PTHR22777">
    <property type="entry name" value="HEMOLYSIN-RELATED"/>
    <property type="match status" value="1"/>
</dbReference>
<dbReference type="PANTHER" id="PTHR22777:SF32">
    <property type="entry name" value="UPF0053 INNER MEMBRANE PROTEIN YFJD"/>
    <property type="match status" value="1"/>
</dbReference>
<dbReference type="SUPFAM" id="SSF56176">
    <property type="entry name" value="FAD-binding/transporter-associated domain-like"/>
    <property type="match status" value="1"/>
</dbReference>
<dbReference type="SMART" id="SM00116">
    <property type="entry name" value="CBS"/>
    <property type="match status" value="2"/>
</dbReference>
<dbReference type="InterPro" id="IPR002550">
    <property type="entry name" value="CNNM"/>
</dbReference>
<dbReference type="InterPro" id="IPR044751">
    <property type="entry name" value="Ion_transp-like_CBS"/>
</dbReference>
<evidence type="ECO:0008006" key="16">
    <source>
        <dbReference type="Google" id="ProtNLM"/>
    </source>
</evidence>
<accession>A0A1Y2K1T9</accession>
<dbReference type="SMART" id="SM01091">
    <property type="entry name" value="CorC_HlyC"/>
    <property type="match status" value="1"/>
</dbReference>
<dbReference type="Gene3D" id="3.30.465.10">
    <property type="match status" value="1"/>
</dbReference>
<feature type="transmembrane region" description="Helical" evidence="11">
    <location>
        <begin position="85"/>
        <end position="105"/>
    </location>
</feature>
<evidence type="ECO:0000259" key="12">
    <source>
        <dbReference type="PROSITE" id="PS51371"/>
    </source>
</evidence>
<dbReference type="RefSeq" id="WP_085444497.1">
    <property type="nucleotide sequence ID" value="NZ_LVJN01000020.1"/>
</dbReference>
<evidence type="ECO:0000256" key="8">
    <source>
        <dbReference type="ARBA" id="ARBA00023136"/>
    </source>
</evidence>
<feature type="domain" description="CNNM transmembrane" evidence="13">
    <location>
        <begin position="1"/>
        <end position="186"/>
    </location>
</feature>
<evidence type="ECO:0000256" key="10">
    <source>
        <dbReference type="PROSITE-ProRule" id="PRU01193"/>
    </source>
</evidence>
<dbReference type="Gene3D" id="3.10.580.10">
    <property type="entry name" value="CBS-domain"/>
    <property type="match status" value="1"/>
</dbReference>
<feature type="transmembrane region" description="Helical" evidence="11">
    <location>
        <begin position="6"/>
        <end position="28"/>
    </location>
</feature>
<feature type="domain" description="CBS" evidence="12">
    <location>
        <begin position="206"/>
        <end position="266"/>
    </location>
</feature>
<dbReference type="Pfam" id="PF03471">
    <property type="entry name" value="CorC_HlyC"/>
    <property type="match status" value="1"/>
</dbReference>
<dbReference type="OrthoDB" id="9805314at2"/>
<gene>
    <name evidence="14" type="ORF">MAIT1_02074</name>
</gene>
<keyword evidence="8 10" id="KW-0472">Membrane</keyword>
<comment type="similarity">
    <text evidence="2">Belongs to the UPF0053 family.</text>
</comment>
<dbReference type="GO" id="GO:0050660">
    <property type="term" value="F:flavin adenine dinucleotide binding"/>
    <property type="evidence" value="ECO:0007669"/>
    <property type="project" value="InterPro"/>
</dbReference>
<evidence type="ECO:0000313" key="14">
    <source>
        <dbReference type="EMBL" id="OSM02001.1"/>
    </source>
</evidence>